<organism evidence="3 4">
    <name type="scientific">Neisseria subflava</name>
    <dbReference type="NCBI Taxonomy" id="28449"/>
    <lineage>
        <taxon>Bacteria</taxon>
        <taxon>Pseudomonadati</taxon>
        <taxon>Pseudomonadota</taxon>
        <taxon>Betaproteobacteria</taxon>
        <taxon>Neisseriales</taxon>
        <taxon>Neisseriaceae</taxon>
        <taxon>Neisseria</taxon>
    </lineage>
</organism>
<dbReference type="Proteomes" id="UP001236303">
    <property type="component" value="Unassembled WGS sequence"/>
</dbReference>
<keyword evidence="1" id="KW-0732">Signal</keyword>
<evidence type="ECO:0000313" key="2">
    <source>
        <dbReference type="EMBL" id="MDK7241564.1"/>
    </source>
</evidence>
<feature type="chain" id="PRO_5042718147" evidence="1">
    <location>
        <begin position="28"/>
        <end position="142"/>
    </location>
</feature>
<accession>A0A4D7WYF0</accession>
<feature type="signal peptide" evidence="1">
    <location>
        <begin position="1"/>
        <end position="27"/>
    </location>
</feature>
<dbReference type="InterPro" id="IPR012899">
    <property type="entry name" value="LTXXQ"/>
</dbReference>
<dbReference type="Proteomes" id="UP001057336">
    <property type="component" value="Chromosome"/>
</dbReference>
<sequence length="142" mass="16619">MSVALSRYPTFIFLALALLCSSLPAHAGPFLATLDDFHPNCDIRQLNLSADQHAALRRLRTDFKQINDKAYRKTVRSDRNRRQTIIKILSGDSFDSNAARDYVENRYLSSMDYAVDEMEIQYRFYHLLNPRQRQQWLSSCLR</sequence>
<evidence type="ECO:0000256" key="1">
    <source>
        <dbReference type="SAM" id="SignalP"/>
    </source>
</evidence>
<evidence type="ECO:0000313" key="3">
    <source>
        <dbReference type="EMBL" id="UTG75282.1"/>
    </source>
</evidence>
<dbReference type="GO" id="GO:0042597">
    <property type="term" value="C:periplasmic space"/>
    <property type="evidence" value="ECO:0007669"/>
    <property type="project" value="InterPro"/>
</dbReference>
<reference evidence="2" key="2">
    <citation type="submission" date="2023-05" db="EMBL/GenBank/DDBJ databases">
        <title>Cataloging the Phylogenetic Diversity of Human Bladder Bacteria.</title>
        <authorList>
            <person name="Du J."/>
        </authorList>
    </citation>
    <scope>NUCLEOTIDE SEQUENCE</scope>
    <source>
        <strain evidence="2">UMB1050</strain>
    </source>
</reference>
<dbReference type="RefSeq" id="WP_003683375.1">
    <property type="nucleotide sequence ID" value="NZ_CAUJRI010000005.1"/>
</dbReference>
<dbReference type="Gene3D" id="1.20.120.1490">
    <property type="match status" value="1"/>
</dbReference>
<proteinExistence type="predicted"/>
<name>A0A4D7WYF0_NEISU</name>
<dbReference type="EMBL" id="JASOPA010000001">
    <property type="protein sequence ID" value="MDK7241564.1"/>
    <property type="molecule type" value="Genomic_DNA"/>
</dbReference>
<evidence type="ECO:0000313" key="4">
    <source>
        <dbReference type="Proteomes" id="UP001057336"/>
    </source>
</evidence>
<dbReference type="AlphaFoldDB" id="A0A4D7WYF0"/>
<dbReference type="GeneID" id="49949723"/>
<protein>
    <submittedName>
        <fullName evidence="2">Spy/CpxP family protein refolding chaperone</fullName>
    </submittedName>
</protein>
<dbReference type="Pfam" id="PF07813">
    <property type="entry name" value="LTXXQ"/>
    <property type="match status" value="1"/>
</dbReference>
<dbReference type="EMBL" id="CP073118">
    <property type="protein sequence ID" value="UTG75282.1"/>
    <property type="molecule type" value="Genomic_DNA"/>
</dbReference>
<reference evidence="3" key="1">
    <citation type="submission" date="2021-04" db="EMBL/GenBank/DDBJ databases">
        <title>Characterizing Neisseria spp. as novel respiratory pathobionts in bronchiectasis.</title>
        <authorList>
            <person name="Li L."/>
            <person name="Mac Aogain M."/>
            <person name="Xu T."/>
            <person name="Jaggi T.K."/>
            <person name="Chan L.Y."/>
            <person name="Keir H.R."/>
            <person name="Dicker A.J."/>
            <person name="Qu J."/>
            <person name="Liu Y."/>
            <person name="Chen H.S."/>
            <person name="Koh M.S."/>
            <person name="Ong T.H."/>
            <person name="Lim A.Y.H."/>
            <person name="Abisheganaden J."/>
            <person name="Low T.B."/>
            <person name="Oliver B.G."/>
            <person name="Tan N.S."/>
            <person name="Fang M."/>
            <person name="Chalmers J.D."/>
            <person name="Chotirmall S.H."/>
        </authorList>
    </citation>
    <scope>NUCLEOTIDE SEQUENCE</scope>
    <source>
        <strain evidence="3">CG0073</strain>
    </source>
</reference>
<gene>
    <name evidence="3" type="ORF">KCG53_08655</name>
    <name evidence="2" type="ORF">QP451_00715</name>
</gene>